<organism evidence="1 2">
    <name type="scientific">Vasconcelosia minhoensis LEGE 07310</name>
    <dbReference type="NCBI Taxonomy" id="915328"/>
    <lineage>
        <taxon>Bacteria</taxon>
        <taxon>Bacillati</taxon>
        <taxon>Cyanobacteriota</taxon>
        <taxon>Cyanophyceae</taxon>
        <taxon>Nodosilineales</taxon>
        <taxon>Cymatolegaceae</taxon>
        <taxon>Vasconcelosia</taxon>
        <taxon>Vasconcelosia minhoensis</taxon>
    </lineage>
</organism>
<keyword evidence="2" id="KW-1185">Reference proteome</keyword>
<protein>
    <submittedName>
        <fullName evidence="1">Uncharacterized protein</fullName>
    </submittedName>
</protein>
<dbReference type="RefSeq" id="WP_193907055.1">
    <property type="nucleotide sequence ID" value="NZ_JADEXG010000022.1"/>
</dbReference>
<name>A0A8J7AMU1_9CYAN</name>
<dbReference type="AlphaFoldDB" id="A0A8J7AMU1"/>
<evidence type="ECO:0000313" key="2">
    <source>
        <dbReference type="Proteomes" id="UP000636505"/>
    </source>
</evidence>
<sequence length="72" mass="7971">MAVSIAVSSNAAAPIESFIPKAHEWVKLRNPISEYSADEALLLCEASEDCWVAWVPGYGEARLNRQQLLQPE</sequence>
<reference evidence="1" key="1">
    <citation type="submission" date="2020-10" db="EMBL/GenBank/DDBJ databases">
        <authorList>
            <person name="Castelo-Branco R."/>
            <person name="Eusebio N."/>
            <person name="Adriana R."/>
            <person name="Vieira A."/>
            <person name="Brugerolle De Fraissinette N."/>
            <person name="Rezende De Castro R."/>
            <person name="Schneider M.P."/>
            <person name="Vasconcelos V."/>
            <person name="Leao P.N."/>
        </authorList>
    </citation>
    <scope>NUCLEOTIDE SEQUENCE</scope>
    <source>
        <strain evidence="1">LEGE 07310</strain>
    </source>
</reference>
<proteinExistence type="predicted"/>
<dbReference type="EMBL" id="JADEXG010000022">
    <property type="protein sequence ID" value="MBE9077850.1"/>
    <property type="molecule type" value="Genomic_DNA"/>
</dbReference>
<gene>
    <name evidence="1" type="ORF">IQ241_11185</name>
</gene>
<accession>A0A8J7AMU1</accession>
<evidence type="ECO:0000313" key="1">
    <source>
        <dbReference type="EMBL" id="MBE9077850.1"/>
    </source>
</evidence>
<dbReference type="Proteomes" id="UP000636505">
    <property type="component" value="Unassembled WGS sequence"/>
</dbReference>
<comment type="caution">
    <text evidence="1">The sequence shown here is derived from an EMBL/GenBank/DDBJ whole genome shotgun (WGS) entry which is preliminary data.</text>
</comment>